<dbReference type="InterPro" id="IPR005341">
    <property type="entry name" value="Tim16"/>
</dbReference>
<evidence type="ECO:0000256" key="2">
    <source>
        <dbReference type="ARBA" id="ARBA00008817"/>
    </source>
</evidence>
<dbReference type="Proteomes" id="UP000292052">
    <property type="component" value="Unassembled WGS sequence"/>
</dbReference>
<proteinExistence type="inferred from homology"/>
<evidence type="ECO:0000256" key="5">
    <source>
        <dbReference type="ARBA" id="ARBA00022927"/>
    </source>
</evidence>
<keyword evidence="8" id="KW-0472">Membrane</keyword>
<dbReference type="InterPro" id="IPR036869">
    <property type="entry name" value="J_dom_sf"/>
</dbReference>
<comment type="caution">
    <text evidence="9">The sequence shown here is derived from an EMBL/GenBank/DDBJ whole genome shotgun (WGS) entry which is preliminary data.</text>
</comment>
<dbReference type="PANTHER" id="PTHR12388:SF0">
    <property type="entry name" value="MITOCHONDRIAL IMPORT INNER MEMBRANE TRANSLOCASE SUBUNIT TIM16"/>
    <property type="match status" value="1"/>
</dbReference>
<evidence type="ECO:0000313" key="10">
    <source>
        <dbReference type="Proteomes" id="UP000292052"/>
    </source>
</evidence>
<gene>
    <name evidence="9" type="ORF">BDFB_009265</name>
</gene>
<evidence type="ECO:0000256" key="4">
    <source>
        <dbReference type="ARBA" id="ARBA00022792"/>
    </source>
</evidence>
<evidence type="ECO:0000256" key="3">
    <source>
        <dbReference type="ARBA" id="ARBA00022448"/>
    </source>
</evidence>
<dbReference type="Gene3D" id="1.10.287.110">
    <property type="entry name" value="DnaJ domain"/>
    <property type="match status" value="1"/>
</dbReference>
<accession>A0A482W0C9</accession>
<sequence length="79" mass="9287">MRYPHVNPEEADDTSKHDITLNEAMRILDIDKLDPLQVEKRFKYLFELNSKSSGGSFYLQSKIFRAKQRLDSEIQKQIA</sequence>
<comment type="subcellular location">
    <subcellularLocation>
        <location evidence="1">Mitochondrion inner membrane</location>
        <topology evidence="1">Peripheral membrane protein</topology>
        <orientation evidence="1">Matrix side</orientation>
    </subcellularLocation>
</comment>
<dbReference type="EMBL" id="QDEB01043104">
    <property type="protein sequence ID" value="RZC38466.1"/>
    <property type="molecule type" value="Genomic_DNA"/>
</dbReference>
<name>A0A482W0C9_ASBVE</name>
<keyword evidence="5" id="KW-0653">Protein transport</keyword>
<organism evidence="9 10">
    <name type="scientific">Asbolus verrucosus</name>
    <name type="common">Desert ironclad beetle</name>
    <dbReference type="NCBI Taxonomy" id="1661398"/>
    <lineage>
        <taxon>Eukaryota</taxon>
        <taxon>Metazoa</taxon>
        <taxon>Ecdysozoa</taxon>
        <taxon>Arthropoda</taxon>
        <taxon>Hexapoda</taxon>
        <taxon>Insecta</taxon>
        <taxon>Pterygota</taxon>
        <taxon>Neoptera</taxon>
        <taxon>Endopterygota</taxon>
        <taxon>Coleoptera</taxon>
        <taxon>Polyphaga</taxon>
        <taxon>Cucujiformia</taxon>
        <taxon>Tenebrionidae</taxon>
        <taxon>Pimeliinae</taxon>
        <taxon>Asbolus</taxon>
    </lineage>
</organism>
<dbReference type="PANTHER" id="PTHR12388">
    <property type="entry name" value="MITOCHONDRIA ASSOCIATED GRANULOCYTE MACROPHAGE CSF SIGNALING MOLECULE"/>
    <property type="match status" value="1"/>
</dbReference>
<evidence type="ECO:0000256" key="1">
    <source>
        <dbReference type="ARBA" id="ARBA00004443"/>
    </source>
</evidence>
<keyword evidence="7" id="KW-0496">Mitochondrion</keyword>
<dbReference type="GO" id="GO:0030150">
    <property type="term" value="P:protein import into mitochondrial matrix"/>
    <property type="evidence" value="ECO:0007669"/>
    <property type="project" value="InterPro"/>
</dbReference>
<keyword evidence="6" id="KW-0811">Translocation</keyword>
<comment type="similarity">
    <text evidence="2">Belongs to the TIM16/PAM16 family.</text>
</comment>
<dbReference type="AlphaFoldDB" id="A0A482W0C9"/>
<keyword evidence="3" id="KW-0813">Transport</keyword>
<evidence type="ECO:0000256" key="7">
    <source>
        <dbReference type="ARBA" id="ARBA00023128"/>
    </source>
</evidence>
<evidence type="ECO:0000256" key="8">
    <source>
        <dbReference type="ARBA" id="ARBA00023136"/>
    </source>
</evidence>
<dbReference type="FunFam" id="1.10.287.110:FF:000006">
    <property type="entry name" value="Import inner membrane translocase subunit TIM16"/>
    <property type="match status" value="1"/>
</dbReference>
<dbReference type="OrthoDB" id="10262892at2759"/>
<keyword evidence="10" id="KW-1185">Reference proteome</keyword>
<keyword evidence="4" id="KW-0999">Mitochondrion inner membrane</keyword>
<dbReference type="GO" id="GO:0005744">
    <property type="term" value="C:TIM23 mitochondrial import inner membrane translocase complex"/>
    <property type="evidence" value="ECO:0007669"/>
    <property type="project" value="InterPro"/>
</dbReference>
<evidence type="ECO:0000256" key="6">
    <source>
        <dbReference type="ARBA" id="ARBA00023010"/>
    </source>
</evidence>
<dbReference type="Pfam" id="PF03656">
    <property type="entry name" value="Pam16"/>
    <property type="match status" value="1"/>
</dbReference>
<protein>
    <submittedName>
        <fullName evidence="9">Pam16 domain containing protein</fullName>
    </submittedName>
</protein>
<evidence type="ECO:0000313" key="9">
    <source>
        <dbReference type="EMBL" id="RZC38466.1"/>
    </source>
</evidence>
<reference evidence="9 10" key="1">
    <citation type="submission" date="2017-03" db="EMBL/GenBank/DDBJ databases">
        <title>Genome of the blue death feigning beetle - Asbolus verrucosus.</title>
        <authorList>
            <person name="Rider S.D."/>
        </authorList>
    </citation>
    <scope>NUCLEOTIDE SEQUENCE [LARGE SCALE GENOMIC DNA]</scope>
    <source>
        <strain evidence="9">Butters</strain>
        <tissue evidence="9">Head and leg muscle</tissue>
    </source>
</reference>